<reference evidence="2 3" key="1">
    <citation type="submission" date="2016-07" db="EMBL/GenBank/DDBJ databases">
        <title>Pervasive Adenine N6-methylation of Active Genes in Fungi.</title>
        <authorList>
            <consortium name="DOE Joint Genome Institute"/>
            <person name="Mondo S.J."/>
            <person name="Dannebaum R.O."/>
            <person name="Kuo R.C."/>
            <person name="Labutti K."/>
            <person name="Haridas S."/>
            <person name="Kuo A."/>
            <person name="Salamov A."/>
            <person name="Ahrendt S.R."/>
            <person name="Lipzen A."/>
            <person name="Sullivan W."/>
            <person name="Andreopoulos W.B."/>
            <person name="Clum A."/>
            <person name="Lindquist E."/>
            <person name="Daum C."/>
            <person name="Ramamoorthy G.K."/>
            <person name="Gryganskyi A."/>
            <person name="Culley D."/>
            <person name="Magnuson J.K."/>
            <person name="James T.Y."/>
            <person name="O'Malley M.A."/>
            <person name="Stajich J.E."/>
            <person name="Spatafora J.W."/>
            <person name="Visel A."/>
            <person name="Grigoriev I.V."/>
        </authorList>
    </citation>
    <scope>NUCLEOTIDE SEQUENCE [LARGE SCALE GENOMIC DNA]</scope>
    <source>
        <strain evidence="2 3">NRRL 3116</strain>
    </source>
</reference>
<keyword evidence="3" id="KW-1185">Reference proteome</keyword>
<accession>A0A1Y2H2A3</accession>
<dbReference type="EMBL" id="MCFF01000001">
    <property type="protein sequence ID" value="ORZ28678.1"/>
    <property type="molecule type" value="Genomic_DNA"/>
</dbReference>
<feature type="region of interest" description="Disordered" evidence="1">
    <location>
        <begin position="212"/>
        <end position="238"/>
    </location>
</feature>
<dbReference type="OrthoDB" id="61900at2759"/>
<sequence length="260" mass="29236">MDATIATKAIQELYTSYRAAERAWINSISTSESHASSAAIQDCSLHYGELAFVLAGLKPCVLVQMPTSELTQSLYHQVLESYWLKLDVYKLHQQQKQQQQQPQQHLHRPFSLGLDCRLITRNICSPEMSLQGCVLIWSNQTIQSHPQTAIIQHAIHQLFSSPSLSSDNATNVISDHDLAIMLDIPGRLPENSLEIQNMIEVSYWDQKDENYRTMSSSHSNQNNNSHTEANDDEQIKSTASSSPILLTAFAAQPDQIPAYK</sequence>
<comment type="caution">
    <text evidence="2">The sequence shown here is derived from an EMBL/GenBank/DDBJ whole genome shotgun (WGS) entry which is preliminary data.</text>
</comment>
<evidence type="ECO:0000313" key="3">
    <source>
        <dbReference type="Proteomes" id="UP000193648"/>
    </source>
</evidence>
<dbReference type="RefSeq" id="XP_021886351.1">
    <property type="nucleotide sequence ID" value="XM_022029547.1"/>
</dbReference>
<dbReference type="InParanoid" id="A0A1Y2H2A3"/>
<evidence type="ECO:0000313" key="2">
    <source>
        <dbReference type="EMBL" id="ORZ28678.1"/>
    </source>
</evidence>
<evidence type="ECO:0000256" key="1">
    <source>
        <dbReference type="SAM" id="MobiDB-lite"/>
    </source>
</evidence>
<name>A0A1Y2H2A3_9FUNG</name>
<gene>
    <name evidence="2" type="ORF">BCR41DRAFT_417820</name>
</gene>
<proteinExistence type="predicted"/>
<feature type="compositionally biased region" description="Low complexity" evidence="1">
    <location>
        <begin position="215"/>
        <end position="226"/>
    </location>
</feature>
<dbReference type="GeneID" id="33571390"/>
<protein>
    <submittedName>
        <fullName evidence="2">Uncharacterized protein</fullName>
    </submittedName>
</protein>
<organism evidence="2 3">
    <name type="scientific">Lobosporangium transversale</name>
    <dbReference type="NCBI Taxonomy" id="64571"/>
    <lineage>
        <taxon>Eukaryota</taxon>
        <taxon>Fungi</taxon>
        <taxon>Fungi incertae sedis</taxon>
        <taxon>Mucoromycota</taxon>
        <taxon>Mortierellomycotina</taxon>
        <taxon>Mortierellomycetes</taxon>
        <taxon>Mortierellales</taxon>
        <taxon>Mortierellaceae</taxon>
        <taxon>Lobosporangium</taxon>
    </lineage>
</organism>
<dbReference type="STRING" id="64571.A0A1Y2H2A3"/>
<dbReference type="AlphaFoldDB" id="A0A1Y2H2A3"/>
<dbReference type="Proteomes" id="UP000193648">
    <property type="component" value="Unassembled WGS sequence"/>
</dbReference>